<sequence length="309" mass="32935">MGRKVSKSFHQNARVMGRASSSETSAYTTLPQTRVGDVHSTQALGGTGSDPTHSNALMVKLAVAKRRHTLHSHRPELGMFIPLRPWGAQALTPPTALGGTGSDPTQSNALMVKLAAAKRRHTLHSHRPELGMFIPLRPWGAQALAPPTLIPKIGLSKREVGSVKTPILNRCLTVVCLNNSKGPPRLVNIATPPPSEEILSQLFLFTASGGSGRNGGNGGDSSAPKRMVDITRDKPIKVTIRVVVPVRDHPKLDGTVVSPSPSSAVVLKPPDLRGISKISEVVEIVARNSKTAQAVRTSKLISPPDLDRD</sequence>
<accession>A0ABD0YAA6</accession>
<protein>
    <submittedName>
        <fullName evidence="2">Uncharacterized protein</fullName>
    </submittedName>
</protein>
<feature type="compositionally biased region" description="Polar residues" evidence="1">
    <location>
        <begin position="19"/>
        <end position="32"/>
    </location>
</feature>
<dbReference type="Proteomes" id="UP001558652">
    <property type="component" value="Unassembled WGS sequence"/>
</dbReference>
<gene>
    <name evidence="2" type="ORF">AAG570_007154</name>
</gene>
<evidence type="ECO:0000256" key="1">
    <source>
        <dbReference type="SAM" id="MobiDB-lite"/>
    </source>
</evidence>
<evidence type="ECO:0000313" key="3">
    <source>
        <dbReference type="Proteomes" id="UP001558652"/>
    </source>
</evidence>
<keyword evidence="3" id="KW-1185">Reference proteome</keyword>
<organism evidence="2 3">
    <name type="scientific">Ranatra chinensis</name>
    <dbReference type="NCBI Taxonomy" id="642074"/>
    <lineage>
        <taxon>Eukaryota</taxon>
        <taxon>Metazoa</taxon>
        <taxon>Ecdysozoa</taxon>
        <taxon>Arthropoda</taxon>
        <taxon>Hexapoda</taxon>
        <taxon>Insecta</taxon>
        <taxon>Pterygota</taxon>
        <taxon>Neoptera</taxon>
        <taxon>Paraneoptera</taxon>
        <taxon>Hemiptera</taxon>
        <taxon>Heteroptera</taxon>
        <taxon>Panheteroptera</taxon>
        <taxon>Nepomorpha</taxon>
        <taxon>Nepidae</taxon>
        <taxon>Ranatrinae</taxon>
        <taxon>Ranatra</taxon>
    </lineage>
</organism>
<feature type="compositionally biased region" description="Polar residues" evidence="1">
    <location>
        <begin position="39"/>
        <end position="53"/>
    </location>
</feature>
<evidence type="ECO:0000313" key="2">
    <source>
        <dbReference type="EMBL" id="KAL1115123.1"/>
    </source>
</evidence>
<name>A0ABD0YAA6_9HEMI</name>
<dbReference type="EMBL" id="JBFDAA010000020">
    <property type="protein sequence ID" value="KAL1115123.1"/>
    <property type="molecule type" value="Genomic_DNA"/>
</dbReference>
<reference evidence="2 3" key="1">
    <citation type="submission" date="2024-07" db="EMBL/GenBank/DDBJ databases">
        <title>Chromosome-level genome assembly of the water stick insect Ranatra chinensis (Heteroptera: Nepidae).</title>
        <authorList>
            <person name="Liu X."/>
        </authorList>
    </citation>
    <scope>NUCLEOTIDE SEQUENCE [LARGE SCALE GENOMIC DNA]</scope>
    <source>
        <strain evidence="2">Cailab_2021Rc</strain>
        <tissue evidence="2">Muscle</tissue>
    </source>
</reference>
<feature type="region of interest" description="Disordered" evidence="1">
    <location>
        <begin position="1"/>
        <end position="53"/>
    </location>
</feature>
<proteinExistence type="predicted"/>
<comment type="caution">
    <text evidence="2">The sequence shown here is derived from an EMBL/GenBank/DDBJ whole genome shotgun (WGS) entry which is preliminary data.</text>
</comment>
<dbReference type="AlphaFoldDB" id="A0ABD0YAA6"/>